<sequence>MAPLIFTRNLSVRIGGHSICRALNWQVNPGERWAVLGKNGVGKSTLLATLAGLRAPDAGELTIGGVSLAPTFHSAAHRHLAKIRGYLTQHQTDPFPSTVMETALIGRHPHLGRWDWESAADREIARAALAEVDLADFSEREVQTLSGGERQRLAVAQLLTQQPPLFLLDEPLTHLDLSHQVAVMELFTRQAAAGATVVAVLHDPGFAVRYCEHALLLFGNGEWLAGPATDIVTTENLSRLYGHPLRELRAEELRWFVPL</sequence>
<dbReference type="RefSeq" id="WP_202634337.1">
    <property type="nucleotide sequence ID" value="NZ_CP010554.1"/>
</dbReference>
<dbReference type="EMBL" id="CP010554">
    <property type="protein sequence ID" value="AJP49522.1"/>
    <property type="molecule type" value="Genomic_DNA"/>
</dbReference>
<dbReference type="PROSITE" id="PS00211">
    <property type="entry name" value="ABC_TRANSPORTER_1"/>
    <property type="match status" value="1"/>
</dbReference>
<dbReference type="AlphaFoldDB" id="A0A0C5J3B7"/>
<dbReference type="InterPro" id="IPR003439">
    <property type="entry name" value="ABC_transporter-like_ATP-bd"/>
</dbReference>
<dbReference type="CDD" id="cd03214">
    <property type="entry name" value="ABC_Iron-Siderophores_B12_Hemin"/>
    <property type="match status" value="1"/>
</dbReference>
<keyword evidence="2" id="KW-0472">Membrane</keyword>
<name>A0A0C5J3B7_9PROT</name>
<keyword evidence="3" id="KW-0547">Nucleotide-binding</keyword>
<reference evidence="8 9" key="1">
    <citation type="journal article" date="2015" name="Genome Announc.">
        <title>Complete Genome Sequence of a Novel Bacterium within the Family Rhodocyclaceae That Degrades Polycyclic Aromatic Hydrocarbons.</title>
        <authorList>
            <person name="Singleton D.R."/>
            <person name="Dickey A.N."/>
            <person name="Scholl E.H."/>
            <person name="Wright F.A."/>
            <person name="Aitken M.D."/>
        </authorList>
    </citation>
    <scope>NUCLEOTIDE SEQUENCE [LARGE SCALE GENOMIC DNA]</scope>
    <source>
        <strain evidence="9">PG1-Ca6</strain>
    </source>
</reference>
<dbReference type="InterPro" id="IPR027417">
    <property type="entry name" value="P-loop_NTPase"/>
</dbReference>
<dbReference type="STRING" id="1565605.PG1C_08040"/>
<dbReference type="Pfam" id="PF00005">
    <property type="entry name" value="ABC_tran"/>
    <property type="match status" value="1"/>
</dbReference>
<evidence type="ECO:0000259" key="7">
    <source>
        <dbReference type="PROSITE" id="PS50893"/>
    </source>
</evidence>
<dbReference type="SUPFAM" id="SSF52540">
    <property type="entry name" value="P-loop containing nucleoside triphosphate hydrolases"/>
    <property type="match status" value="1"/>
</dbReference>
<evidence type="ECO:0000256" key="4">
    <source>
        <dbReference type="ARBA" id="ARBA00022840"/>
    </source>
</evidence>
<dbReference type="HOGENOM" id="CLU_000604_1_11_4"/>
<keyword evidence="4" id="KW-0067">ATP-binding</keyword>
<evidence type="ECO:0000313" key="8">
    <source>
        <dbReference type="EMBL" id="AJP49522.1"/>
    </source>
</evidence>
<dbReference type="PATRIC" id="fig|1565605.3.peg.1706"/>
<gene>
    <name evidence="8" type="ORF">PG1C_08040</name>
</gene>
<evidence type="ECO:0000256" key="3">
    <source>
        <dbReference type="ARBA" id="ARBA00022741"/>
    </source>
</evidence>
<dbReference type="Proteomes" id="UP000061603">
    <property type="component" value="Chromosome"/>
</dbReference>
<protein>
    <recommendedName>
        <fullName evidence="7">ABC transporter domain-containing protein</fullName>
    </recommendedName>
</protein>
<dbReference type="Gene3D" id="3.40.50.300">
    <property type="entry name" value="P-loop containing nucleotide triphosphate hydrolases"/>
    <property type="match status" value="1"/>
</dbReference>
<dbReference type="SMART" id="SM00382">
    <property type="entry name" value="AAA"/>
    <property type="match status" value="1"/>
</dbReference>
<evidence type="ECO:0000313" key="9">
    <source>
        <dbReference type="Proteomes" id="UP000061603"/>
    </source>
</evidence>
<organism evidence="8 9">
    <name type="scientific">Rugosibacter aromaticivorans</name>
    <dbReference type="NCBI Taxonomy" id="1565605"/>
    <lineage>
        <taxon>Bacteria</taxon>
        <taxon>Pseudomonadati</taxon>
        <taxon>Pseudomonadota</taxon>
        <taxon>Betaproteobacteria</taxon>
        <taxon>Nitrosomonadales</taxon>
        <taxon>Sterolibacteriaceae</taxon>
        <taxon>Rugosibacter</taxon>
    </lineage>
</organism>
<evidence type="ECO:0000256" key="1">
    <source>
        <dbReference type="ARBA" id="ARBA00022448"/>
    </source>
</evidence>
<evidence type="ECO:0000256" key="6">
    <source>
        <dbReference type="ARBA" id="ARBA00037066"/>
    </source>
</evidence>
<accession>A0A0C5J3B7</accession>
<dbReference type="InterPro" id="IPR017871">
    <property type="entry name" value="ABC_transporter-like_CS"/>
</dbReference>
<keyword evidence="2" id="KW-1003">Cell membrane</keyword>
<dbReference type="GO" id="GO:0005524">
    <property type="term" value="F:ATP binding"/>
    <property type="evidence" value="ECO:0007669"/>
    <property type="project" value="UniProtKB-KW"/>
</dbReference>
<keyword evidence="5" id="KW-1278">Translocase</keyword>
<keyword evidence="9" id="KW-1185">Reference proteome</keyword>
<dbReference type="PANTHER" id="PTHR42794:SF1">
    <property type="entry name" value="HEMIN IMPORT ATP-BINDING PROTEIN HMUV"/>
    <property type="match status" value="1"/>
</dbReference>
<evidence type="ECO:0000256" key="5">
    <source>
        <dbReference type="ARBA" id="ARBA00022967"/>
    </source>
</evidence>
<dbReference type="PANTHER" id="PTHR42794">
    <property type="entry name" value="HEMIN IMPORT ATP-BINDING PROTEIN HMUV"/>
    <property type="match status" value="1"/>
</dbReference>
<dbReference type="InterPro" id="IPR003593">
    <property type="entry name" value="AAA+_ATPase"/>
</dbReference>
<keyword evidence="1" id="KW-0813">Transport</keyword>
<dbReference type="KEGG" id="rbu:PG1C_08040"/>
<dbReference type="PROSITE" id="PS50893">
    <property type="entry name" value="ABC_TRANSPORTER_2"/>
    <property type="match status" value="1"/>
</dbReference>
<comment type="function">
    <text evidence="6">Part of the ABC transporter complex HmuTUV involved in hemin import. Responsible for energy coupling to the transport system.</text>
</comment>
<proteinExistence type="predicted"/>
<feature type="domain" description="ABC transporter" evidence="7">
    <location>
        <begin position="5"/>
        <end position="244"/>
    </location>
</feature>
<evidence type="ECO:0000256" key="2">
    <source>
        <dbReference type="ARBA" id="ARBA00022475"/>
    </source>
</evidence>
<dbReference type="GO" id="GO:0016887">
    <property type="term" value="F:ATP hydrolysis activity"/>
    <property type="evidence" value="ECO:0007669"/>
    <property type="project" value="InterPro"/>
</dbReference>